<evidence type="ECO:0008006" key="3">
    <source>
        <dbReference type="Google" id="ProtNLM"/>
    </source>
</evidence>
<comment type="caution">
    <text evidence="1">The sequence shown here is derived from an EMBL/GenBank/DDBJ whole genome shotgun (WGS) entry which is preliminary data.</text>
</comment>
<name>A0A2W4QHB8_9GAMM</name>
<dbReference type="Proteomes" id="UP000249396">
    <property type="component" value="Unassembled WGS sequence"/>
</dbReference>
<evidence type="ECO:0000313" key="1">
    <source>
        <dbReference type="EMBL" id="PZN71532.1"/>
    </source>
</evidence>
<evidence type="ECO:0000313" key="2">
    <source>
        <dbReference type="Proteomes" id="UP000249396"/>
    </source>
</evidence>
<protein>
    <recommendedName>
        <fullName evidence="3">Protein TolA</fullName>
    </recommendedName>
</protein>
<reference evidence="1 2" key="1">
    <citation type="journal article" date="2018" name="Aquat. Microb. Ecol.">
        <title>Gammaproteobacterial methanotrophs dominate.</title>
        <authorList>
            <person name="Rissanen A.J."/>
            <person name="Saarenheimo J."/>
            <person name="Tiirola M."/>
            <person name="Peura S."/>
            <person name="Aalto S.L."/>
            <person name="Karvinen A."/>
            <person name="Nykanen H."/>
        </authorList>
    </citation>
    <scope>NUCLEOTIDE SEQUENCE [LARGE SCALE GENOMIC DNA]</scope>
    <source>
        <strain evidence="1">AMbin10</strain>
    </source>
</reference>
<gene>
    <name evidence="1" type="ORF">DM484_26260</name>
</gene>
<dbReference type="EMBL" id="QJPH01000519">
    <property type="protein sequence ID" value="PZN71532.1"/>
    <property type="molecule type" value="Genomic_DNA"/>
</dbReference>
<sequence>MMPIRKQGVGVPLALSLLLHMLLLSLFALHFDSHKSPSEPLQPEVMEAVVMDEAQIQAEKKRLEAMHEAEAAARKAELAAQREAEAEAIR</sequence>
<accession>A0A2W4QHB8</accession>
<proteinExistence type="predicted"/>
<dbReference type="AlphaFoldDB" id="A0A2W4QHB8"/>
<feature type="non-terminal residue" evidence="1">
    <location>
        <position position="90"/>
    </location>
</feature>
<organism evidence="1 2">
    <name type="scientific">Candidatus Methylumidiphilus alinenensis</name>
    <dbReference type="NCBI Taxonomy" id="2202197"/>
    <lineage>
        <taxon>Bacteria</taxon>
        <taxon>Pseudomonadati</taxon>
        <taxon>Pseudomonadota</taxon>
        <taxon>Gammaproteobacteria</taxon>
        <taxon>Methylococcales</taxon>
        <taxon>Candidatus Methylumidiphilus</taxon>
    </lineage>
</organism>